<name>A0AAE3KH70_9GAMM</name>
<dbReference type="InterPro" id="IPR032466">
    <property type="entry name" value="Metal_Hydrolase"/>
</dbReference>
<dbReference type="GO" id="GO:0006147">
    <property type="term" value="P:guanine catabolic process"/>
    <property type="evidence" value="ECO:0007669"/>
    <property type="project" value="UniProtKB-UniRule"/>
</dbReference>
<evidence type="ECO:0000256" key="3">
    <source>
        <dbReference type="ARBA" id="ARBA00012781"/>
    </source>
</evidence>
<feature type="domain" description="Amidohydrolase-related" evidence="9">
    <location>
        <begin position="63"/>
        <end position="422"/>
    </location>
</feature>
<dbReference type="PANTHER" id="PTHR11271">
    <property type="entry name" value="GUANINE DEAMINASE"/>
    <property type="match status" value="1"/>
</dbReference>
<dbReference type="FunFam" id="3.20.20.140:FF:000022">
    <property type="entry name" value="Guanine deaminase"/>
    <property type="match status" value="1"/>
</dbReference>
<comment type="caution">
    <text evidence="10">The sequence shown here is derived from an EMBL/GenBank/DDBJ whole genome shotgun (WGS) entry which is preliminary data.</text>
</comment>
<keyword evidence="11" id="KW-1185">Reference proteome</keyword>
<dbReference type="AlphaFoldDB" id="A0AAE3KH70"/>
<comment type="pathway">
    <text evidence="1 8">Purine metabolism; guanine degradation; xanthine from guanine: step 1/1.</text>
</comment>
<keyword evidence="4 8" id="KW-0479">Metal-binding</keyword>
<evidence type="ECO:0000256" key="1">
    <source>
        <dbReference type="ARBA" id="ARBA00004984"/>
    </source>
</evidence>
<dbReference type="EMBL" id="JALJXV010000008">
    <property type="protein sequence ID" value="MCP1676042.1"/>
    <property type="molecule type" value="Genomic_DNA"/>
</dbReference>
<dbReference type="PANTHER" id="PTHR11271:SF6">
    <property type="entry name" value="GUANINE DEAMINASE"/>
    <property type="match status" value="1"/>
</dbReference>
<dbReference type="Pfam" id="PF01979">
    <property type="entry name" value="Amidohydro_1"/>
    <property type="match status" value="1"/>
</dbReference>
<proteinExistence type="inferred from homology"/>
<dbReference type="Proteomes" id="UP001205843">
    <property type="component" value="Unassembled WGS sequence"/>
</dbReference>
<evidence type="ECO:0000256" key="6">
    <source>
        <dbReference type="ARBA" id="ARBA00022833"/>
    </source>
</evidence>
<dbReference type="GO" id="GO:0008270">
    <property type="term" value="F:zinc ion binding"/>
    <property type="evidence" value="ECO:0007669"/>
    <property type="project" value="UniProtKB-UniRule"/>
</dbReference>
<dbReference type="NCBIfam" id="NF006679">
    <property type="entry name" value="PRK09228.1"/>
    <property type="match status" value="1"/>
</dbReference>
<evidence type="ECO:0000256" key="7">
    <source>
        <dbReference type="NCBIfam" id="TIGR02967"/>
    </source>
</evidence>
<organism evidence="10 11">
    <name type="scientific">Natronocella acetinitrilica</name>
    <dbReference type="NCBI Taxonomy" id="414046"/>
    <lineage>
        <taxon>Bacteria</taxon>
        <taxon>Pseudomonadati</taxon>
        <taxon>Pseudomonadota</taxon>
        <taxon>Gammaproteobacteria</taxon>
        <taxon>Chromatiales</taxon>
        <taxon>Ectothiorhodospiraceae</taxon>
        <taxon>Natronocella</taxon>
    </lineage>
</organism>
<evidence type="ECO:0000313" key="11">
    <source>
        <dbReference type="Proteomes" id="UP001205843"/>
    </source>
</evidence>
<sequence>MAYLVRGTIVHCPREAGGQPTLETFDDGVMLVDDGHVQRIGPATTLLRSDLKDLPVEDHSGSMILPGLIDTHIHYPQTDIIASYGEQLLEWLNRYTFPAEAAFGDAEVAAETAAFFIDELLRNGTTTALVLGTVHAQSVDAIFAAAAARDMRIAAGKVLMDRHAPDNLLDTAESGYRDSQALIERWHGQGRLLYAITPRFAPTSSEAQLAATGRLARAYPETFVHTHVAENSSEVAWVRALFPDERSYLDVYDRYGLVRERSVFAHCIHLDDDDRRRMAEQGAAAAFCPTSNLFLGSGLFDYAQAREAGMRVGLATDVGGGTSFSMLRTAAEAYKVSALHGQPLSAATMLHLCTRAGASALYLDDRIGGFDPGMEADFIVVNPAATPLTGRRDRAATTIEERLFALFTLGDDRHITATYLRGVRQMPAA</sequence>
<dbReference type="GO" id="GO:0008892">
    <property type="term" value="F:guanine deaminase activity"/>
    <property type="evidence" value="ECO:0007669"/>
    <property type="project" value="UniProtKB-UniRule"/>
</dbReference>
<accession>A0AAE3KH70</accession>
<comment type="similarity">
    <text evidence="2 8">Belongs to the metallo-dependent hydrolases superfamily. ATZ/TRZ family.</text>
</comment>
<dbReference type="Gene3D" id="2.30.40.10">
    <property type="entry name" value="Urease, subunit C, domain 1"/>
    <property type="match status" value="1"/>
</dbReference>
<keyword evidence="5 8" id="KW-0378">Hydrolase</keyword>
<gene>
    <name evidence="10" type="ORF">J2T57_003201</name>
</gene>
<dbReference type="InterPro" id="IPR014311">
    <property type="entry name" value="Guanine_deaminase"/>
</dbReference>
<evidence type="ECO:0000256" key="4">
    <source>
        <dbReference type="ARBA" id="ARBA00022723"/>
    </source>
</evidence>
<evidence type="ECO:0000256" key="2">
    <source>
        <dbReference type="ARBA" id="ARBA00006745"/>
    </source>
</evidence>
<dbReference type="InterPro" id="IPR011059">
    <property type="entry name" value="Metal-dep_hydrolase_composite"/>
</dbReference>
<evidence type="ECO:0000256" key="8">
    <source>
        <dbReference type="RuleBase" id="RU366009"/>
    </source>
</evidence>
<dbReference type="SUPFAM" id="SSF51556">
    <property type="entry name" value="Metallo-dependent hydrolases"/>
    <property type="match status" value="1"/>
</dbReference>
<dbReference type="CDD" id="cd01303">
    <property type="entry name" value="GDEase"/>
    <property type="match status" value="1"/>
</dbReference>
<dbReference type="RefSeq" id="WP_253480635.1">
    <property type="nucleotide sequence ID" value="NZ_JALJXV010000008.1"/>
</dbReference>
<evidence type="ECO:0000256" key="5">
    <source>
        <dbReference type="ARBA" id="ARBA00022801"/>
    </source>
</evidence>
<dbReference type="EC" id="3.5.4.3" evidence="3 7"/>
<dbReference type="Gene3D" id="3.20.20.140">
    <property type="entry name" value="Metal-dependent hydrolases"/>
    <property type="match status" value="1"/>
</dbReference>
<reference evidence="10" key="1">
    <citation type="submission" date="2022-03" db="EMBL/GenBank/DDBJ databases">
        <title>Genomic Encyclopedia of Type Strains, Phase III (KMG-III): the genomes of soil and plant-associated and newly described type strains.</title>
        <authorList>
            <person name="Whitman W."/>
        </authorList>
    </citation>
    <scope>NUCLEOTIDE SEQUENCE</scope>
    <source>
        <strain evidence="10">ANL 6-2</strain>
    </source>
</reference>
<evidence type="ECO:0000259" key="9">
    <source>
        <dbReference type="Pfam" id="PF01979"/>
    </source>
</evidence>
<comment type="function">
    <text evidence="8">Catalyzes the hydrolytic deamination of guanine, producing xanthine and ammonia.</text>
</comment>
<comment type="cofactor">
    <cofactor evidence="8">
        <name>Zn(2+)</name>
        <dbReference type="ChEBI" id="CHEBI:29105"/>
    </cofactor>
    <text evidence="8">Binds 1 zinc ion per subunit.</text>
</comment>
<dbReference type="NCBIfam" id="TIGR02967">
    <property type="entry name" value="guan_deamin"/>
    <property type="match status" value="1"/>
</dbReference>
<comment type="catalytic activity">
    <reaction evidence="8">
        <text>guanine + H2O + H(+) = xanthine + NH4(+)</text>
        <dbReference type="Rhea" id="RHEA:14665"/>
        <dbReference type="ChEBI" id="CHEBI:15377"/>
        <dbReference type="ChEBI" id="CHEBI:15378"/>
        <dbReference type="ChEBI" id="CHEBI:16235"/>
        <dbReference type="ChEBI" id="CHEBI:17712"/>
        <dbReference type="ChEBI" id="CHEBI:28938"/>
        <dbReference type="EC" id="3.5.4.3"/>
    </reaction>
</comment>
<dbReference type="SUPFAM" id="SSF51338">
    <property type="entry name" value="Composite domain of metallo-dependent hydrolases"/>
    <property type="match status" value="1"/>
</dbReference>
<dbReference type="InterPro" id="IPR051607">
    <property type="entry name" value="Metallo-dep_hydrolases"/>
</dbReference>
<dbReference type="InterPro" id="IPR006680">
    <property type="entry name" value="Amidohydro-rel"/>
</dbReference>
<dbReference type="GO" id="GO:0005829">
    <property type="term" value="C:cytosol"/>
    <property type="evidence" value="ECO:0007669"/>
    <property type="project" value="TreeGrafter"/>
</dbReference>
<protein>
    <recommendedName>
        <fullName evidence="3 7">Guanine deaminase</fullName>
        <shortName evidence="8">Guanase</shortName>
        <ecNumber evidence="3 7">3.5.4.3</ecNumber>
    </recommendedName>
    <alternativeName>
        <fullName evidence="8">Guanine aminohydrolase</fullName>
    </alternativeName>
</protein>
<evidence type="ECO:0000313" key="10">
    <source>
        <dbReference type="EMBL" id="MCP1676042.1"/>
    </source>
</evidence>
<keyword evidence="6 8" id="KW-0862">Zinc</keyword>